<keyword evidence="1" id="KW-0805">Transcription regulation</keyword>
<dbReference type="Pfam" id="PF09339">
    <property type="entry name" value="HTH_IclR"/>
    <property type="match status" value="1"/>
</dbReference>
<evidence type="ECO:0000256" key="1">
    <source>
        <dbReference type="ARBA" id="ARBA00023015"/>
    </source>
</evidence>
<dbReference type="InterPro" id="IPR005471">
    <property type="entry name" value="Tscrpt_reg_IclR_N"/>
</dbReference>
<dbReference type="Gene3D" id="1.10.10.10">
    <property type="entry name" value="Winged helix-like DNA-binding domain superfamily/Winged helix DNA-binding domain"/>
    <property type="match status" value="1"/>
</dbReference>
<dbReference type="EMBL" id="FMXQ01000007">
    <property type="protein sequence ID" value="SDB45185.1"/>
    <property type="molecule type" value="Genomic_DNA"/>
</dbReference>
<reference evidence="6 7" key="1">
    <citation type="submission" date="2016-10" db="EMBL/GenBank/DDBJ databases">
        <authorList>
            <person name="de Groot N.N."/>
        </authorList>
    </citation>
    <scope>NUCLEOTIDE SEQUENCE [LARGE SCALE GENOMIC DNA]</scope>
    <source>
        <strain evidence="6 7">ATCC 35022</strain>
    </source>
</reference>
<dbReference type="FunFam" id="1.10.10.10:FF:000056">
    <property type="entry name" value="IclR family transcriptional regulator"/>
    <property type="match status" value="1"/>
</dbReference>
<evidence type="ECO:0000313" key="6">
    <source>
        <dbReference type="EMBL" id="SDB45185.1"/>
    </source>
</evidence>
<dbReference type="InterPro" id="IPR036388">
    <property type="entry name" value="WH-like_DNA-bd_sf"/>
</dbReference>
<feature type="domain" description="HTH iclR-type" evidence="4">
    <location>
        <begin position="2"/>
        <end position="64"/>
    </location>
</feature>
<dbReference type="InterPro" id="IPR029016">
    <property type="entry name" value="GAF-like_dom_sf"/>
</dbReference>
<dbReference type="RefSeq" id="WP_090878249.1">
    <property type="nucleotide sequence ID" value="NZ_FMXQ01000007.1"/>
</dbReference>
<dbReference type="InterPro" id="IPR036390">
    <property type="entry name" value="WH_DNA-bd_sf"/>
</dbReference>
<dbReference type="GO" id="GO:0003700">
    <property type="term" value="F:DNA-binding transcription factor activity"/>
    <property type="evidence" value="ECO:0007669"/>
    <property type="project" value="TreeGrafter"/>
</dbReference>
<dbReference type="PROSITE" id="PS51077">
    <property type="entry name" value="HTH_ICLR"/>
    <property type="match status" value="1"/>
</dbReference>
<dbReference type="GO" id="GO:0003677">
    <property type="term" value="F:DNA binding"/>
    <property type="evidence" value="ECO:0007669"/>
    <property type="project" value="UniProtKB-KW"/>
</dbReference>
<dbReference type="PANTHER" id="PTHR30136">
    <property type="entry name" value="HELIX-TURN-HELIX TRANSCRIPTIONAL REGULATOR, ICLR FAMILY"/>
    <property type="match status" value="1"/>
</dbReference>
<dbReference type="Pfam" id="PF01614">
    <property type="entry name" value="IclR_C"/>
    <property type="match status" value="1"/>
</dbReference>
<dbReference type="GO" id="GO:0045892">
    <property type="term" value="P:negative regulation of DNA-templated transcription"/>
    <property type="evidence" value="ECO:0007669"/>
    <property type="project" value="TreeGrafter"/>
</dbReference>
<accession>A0A1G6DK25</accession>
<evidence type="ECO:0000259" key="5">
    <source>
        <dbReference type="PROSITE" id="PS51078"/>
    </source>
</evidence>
<dbReference type="OrthoDB" id="9807558at2"/>
<organism evidence="6 7">
    <name type="scientific">Bauldia litoralis</name>
    <dbReference type="NCBI Taxonomy" id="665467"/>
    <lineage>
        <taxon>Bacteria</taxon>
        <taxon>Pseudomonadati</taxon>
        <taxon>Pseudomonadota</taxon>
        <taxon>Alphaproteobacteria</taxon>
        <taxon>Hyphomicrobiales</taxon>
        <taxon>Kaistiaceae</taxon>
        <taxon>Bauldia</taxon>
    </lineage>
</organism>
<sequence length="267" mass="28508">MAGQIDRALSVLELLSDQPQGRSLGEIAEAIAIPKSATHRILATLIERDFVEQDRSTQHYRLSIRLAALGFRHLAGIGLAEICQPQLDALAGSTGEFVRLGVVTGERLSFIAEAQGARSGLRYEGAFGRRDVRLHATATGKAWLATLPEEDAVRLVLQQGFGTPEELGPRVITTIPALLTDLARTRRQGYATVYEEADPGVAAVSAVIPGHGKDAPVVGTIAVIGPIVRLTRKRMAGVGAEVIEAAGRLSLMWPSHPYRPTDALAGE</sequence>
<proteinExistence type="predicted"/>
<evidence type="ECO:0000256" key="2">
    <source>
        <dbReference type="ARBA" id="ARBA00023125"/>
    </source>
</evidence>
<protein>
    <submittedName>
        <fullName evidence="6">Transcriptional regulator, IclR family</fullName>
    </submittedName>
</protein>
<dbReference type="AlphaFoldDB" id="A0A1G6DK25"/>
<dbReference type="InterPro" id="IPR014757">
    <property type="entry name" value="Tscrpt_reg_IclR_C"/>
</dbReference>
<dbReference type="STRING" id="665467.SAMN02982931_03480"/>
<dbReference type="PROSITE" id="PS51078">
    <property type="entry name" value="ICLR_ED"/>
    <property type="match status" value="1"/>
</dbReference>
<keyword evidence="2" id="KW-0238">DNA-binding</keyword>
<evidence type="ECO:0000259" key="4">
    <source>
        <dbReference type="PROSITE" id="PS51077"/>
    </source>
</evidence>
<keyword evidence="7" id="KW-1185">Reference proteome</keyword>
<gene>
    <name evidence="6" type="ORF">SAMN02982931_03480</name>
</gene>
<dbReference type="Gene3D" id="3.30.450.40">
    <property type="match status" value="1"/>
</dbReference>
<evidence type="ECO:0000256" key="3">
    <source>
        <dbReference type="ARBA" id="ARBA00023163"/>
    </source>
</evidence>
<keyword evidence="3" id="KW-0804">Transcription</keyword>
<feature type="domain" description="IclR-ED" evidence="5">
    <location>
        <begin position="65"/>
        <end position="255"/>
    </location>
</feature>
<dbReference type="Proteomes" id="UP000199071">
    <property type="component" value="Unassembled WGS sequence"/>
</dbReference>
<dbReference type="InterPro" id="IPR050707">
    <property type="entry name" value="HTH_MetabolicPath_Reg"/>
</dbReference>
<dbReference type="SMART" id="SM00346">
    <property type="entry name" value="HTH_ICLR"/>
    <property type="match status" value="1"/>
</dbReference>
<dbReference type="SUPFAM" id="SSF46785">
    <property type="entry name" value="Winged helix' DNA-binding domain"/>
    <property type="match status" value="1"/>
</dbReference>
<dbReference type="SUPFAM" id="SSF55781">
    <property type="entry name" value="GAF domain-like"/>
    <property type="match status" value="1"/>
</dbReference>
<name>A0A1G6DK25_9HYPH</name>
<dbReference type="PANTHER" id="PTHR30136:SF35">
    <property type="entry name" value="HTH-TYPE TRANSCRIPTIONAL REGULATOR RV1719"/>
    <property type="match status" value="1"/>
</dbReference>
<evidence type="ECO:0000313" key="7">
    <source>
        <dbReference type="Proteomes" id="UP000199071"/>
    </source>
</evidence>